<dbReference type="AlphaFoldDB" id="A0A7L4HJR2"/>
<dbReference type="PANTHER" id="PTHR13563:SF5">
    <property type="entry name" value="TRNA METHYLTRANSFERASE 10 HOMOLOG C"/>
    <property type="match status" value="1"/>
</dbReference>
<dbReference type="GO" id="GO:0032259">
    <property type="term" value="P:methylation"/>
    <property type="evidence" value="ECO:0007669"/>
    <property type="project" value="UniProtKB-KW"/>
</dbReference>
<dbReference type="InterPro" id="IPR038459">
    <property type="entry name" value="MT_TRM10-typ_sf"/>
</dbReference>
<dbReference type="PANTHER" id="PTHR13563">
    <property type="entry name" value="TRNA (GUANINE-9-) METHYLTRANSFERASE"/>
    <property type="match status" value="1"/>
</dbReference>
<evidence type="ECO:0000256" key="17">
    <source>
        <dbReference type="ARBA" id="ARBA00048278"/>
    </source>
</evidence>
<evidence type="ECO:0000259" key="21">
    <source>
        <dbReference type="PROSITE" id="PS51675"/>
    </source>
</evidence>
<keyword evidence="6 22" id="KW-0808">Transferase</keyword>
<keyword evidence="11" id="KW-0496">Mitochondrion</keyword>
<dbReference type="GO" id="GO:0052905">
    <property type="term" value="F:tRNA (guanosine(9)-N1)-methyltransferase activity"/>
    <property type="evidence" value="ECO:0007669"/>
    <property type="project" value="UniProtKB-EC"/>
</dbReference>
<evidence type="ECO:0000256" key="19">
    <source>
        <dbReference type="ARBA" id="ARBA00048481"/>
    </source>
</evidence>
<comment type="subcellular location">
    <subcellularLocation>
        <location evidence="1">Mitochondrion</location>
    </subcellularLocation>
</comment>
<dbReference type="Gene3D" id="3.40.1280.30">
    <property type="match status" value="1"/>
</dbReference>
<name>A0A7L4HJR2_SCOUM</name>
<feature type="domain" description="SAM-dependent MTase TRM10-type" evidence="21">
    <location>
        <begin position="180"/>
        <end position="372"/>
    </location>
</feature>
<evidence type="ECO:0000256" key="15">
    <source>
        <dbReference type="ARBA" id="ARBA00031759"/>
    </source>
</evidence>
<evidence type="ECO:0000256" key="14">
    <source>
        <dbReference type="ARBA" id="ARBA00030623"/>
    </source>
</evidence>
<evidence type="ECO:0000313" key="22">
    <source>
        <dbReference type="EMBL" id="NXX53484.1"/>
    </source>
</evidence>
<feature type="region of interest" description="Disordered" evidence="20">
    <location>
        <begin position="140"/>
        <end position="159"/>
    </location>
</feature>
<evidence type="ECO:0000256" key="20">
    <source>
        <dbReference type="SAM" id="MobiDB-lite"/>
    </source>
</evidence>
<gene>
    <name evidence="22" type="primary">Trmt10c</name>
    <name evidence="22" type="ORF">SCOUMB_R11831</name>
</gene>
<dbReference type="CDD" id="cd18102">
    <property type="entry name" value="Trm10_MRRP1"/>
    <property type="match status" value="1"/>
</dbReference>
<keyword evidence="8" id="KW-0819">tRNA processing</keyword>
<dbReference type="FunFam" id="3.40.1280.30:FF:000003">
    <property type="entry name" value="tRNA methyltransferase 10C, mitochondrial RNase P subunit"/>
    <property type="match status" value="1"/>
</dbReference>
<comment type="catalytic activity">
    <reaction evidence="19">
        <text>an adenosine in mRNA + S-adenosyl-L-methionine = an N(1)-methyladenosine in mRNA + S-adenosyl-L-homocysteine + H(+)</text>
        <dbReference type="Rhea" id="RHEA:55392"/>
        <dbReference type="Rhea" id="RHEA-COMP:12414"/>
        <dbReference type="Rhea" id="RHEA-COMP:12415"/>
        <dbReference type="ChEBI" id="CHEBI:15378"/>
        <dbReference type="ChEBI" id="CHEBI:57856"/>
        <dbReference type="ChEBI" id="CHEBI:59789"/>
        <dbReference type="ChEBI" id="CHEBI:74411"/>
        <dbReference type="ChEBI" id="CHEBI:74491"/>
    </reaction>
</comment>
<comment type="catalytic activity">
    <reaction evidence="17">
        <text>adenosine(9) in tRNA + S-adenosyl-L-methionine = N(1)-methyladenosine(9) in tRNA + S-adenosyl-L-homocysteine + H(+)</text>
        <dbReference type="Rhea" id="RHEA:43148"/>
        <dbReference type="Rhea" id="RHEA-COMP:10363"/>
        <dbReference type="Rhea" id="RHEA-COMP:10364"/>
        <dbReference type="ChEBI" id="CHEBI:15378"/>
        <dbReference type="ChEBI" id="CHEBI:57856"/>
        <dbReference type="ChEBI" id="CHEBI:59789"/>
        <dbReference type="ChEBI" id="CHEBI:74411"/>
        <dbReference type="ChEBI" id="CHEBI:74491"/>
        <dbReference type="EC" id="2.1.1.218"/>
    </reaction>
</comment>
<keyword evidence="9" id="KW-0809">Transit peptide</keyword>
<comment type="catalytic activity">
    <reaction evidence="18">
        <text>guanosine(9) in tRNA + S-adenosyl-L-methionine = N(1)-methylguanosine(9) in tRNA + S-adenosyl-L-homocysteine + H(+)</text>
        <dbReference type="Rhea" id="RHEA:43156"/>
        <dbReference type="Rhea" id="RHEA-COMP:10367"/>
        <dbReference type="Rhea" id="RHEA-COMP:10368"/>
        <dbReference type="ChEBI" id="CHEBI:15378"/>
        <dbReference type="ChEBI" id="CHEBI:57856"/>
        <dbReference type="ChEBI" id="CHEBI:59789"/>
        <dbReference type="ChEBI" id="CHEBI:73542"/>
        <dbReference type="ChEBI" id="CHEBI:74269"/>
        <dbReference type="EC" id="2.1.1.221"/>
    </reaction>
</comment>
<evidence type="ECO:0000313" key="23">
    <source>
        <dbReference type="Proteomes" id="UP000539032"/>
    </source>
</evidence>
<dbReference type="InterPro" id="IPR025812">
    <property type="entry name" value="Trm10_C_MTase_dom"/>
</dbReference>
<dbReference type="PROSITE" id="PS51675">
    <property type="entry name" value="SAM_MT_TRM10"/>
    <property type="match status" value="1"/>
</dbReference>
<dbReference type="GO" id="GO:0097745">
    <property type="term" value="P:mitochondrial tRNA 5'-end processing"/>
    <property type="evidence" value="ECO:0007669"/>
    <property type="project" value="TreeGrafter"/>
</dbReference>
<keyword evidence="7" id="KW-0949">S-adenosyl-L-methionine</keyword>
<proteinExistence type="predicted"/>
<evidence type="ECO:0000256" key="3">
    <source>
        <dbReference type="ARBA" id="ARBA00012797"/>
    </source>
</evidence>
<evidence type="ECO:0000256" key="13">
    <source>
        <dbReference type="ARBA" id="ARBA00029803"/>
    </source>
</evidence>
<evidence type="ECO:0000256" key="2">
    <source>
        <dbReference type="ARBA" id="ARBA00012794"/>
    </source>
</evidence>
<feature type="non-terminal residue" evidence="22">
    <location>
        <position position="1"/>
    </location>
</feature>
<comment type="caution">
    <text evidence="22">The sequence shown here is derived from an EMBL/GenBank/DDBJ whole genome shotgun (WGS) entry which is preliminary data.</text>
</comment>
<dbReference type="OrthoDB" id="9976048at2759"/>
<sequence>MQSANVLLKKILRSSVLPFAAQHGLKKDLFLLGRTLSLSLCQKQDNSCSPSEKLDLDAWKKVMKSGLQEEVTETASEQKELSTLAAAREILGMWRLAGRSVPEHISEEQLKTFMECPSKSAKKKYLKYLHLKELYKKNDKRKMDEKRERRLETQEQASKTDETRRNSFICLWANCMDRIHSWRVAQSMIFGQPLVFDMSYEKDMSVREVANTVRQIVLSESCNRRSADPFHIHFCNFQDDSLYHKEFVKHYREAWGKLLITVTDQCYTDVFPKDKLIYLTADSPKVMKTFDHDKIYIIGSMVDRSIKTGVSLARAKRLGLETAALPLEKYLLWNTGAKNLTLDQMMHILLTLKDTGDWKKALEFVPKRKYYGFVNKPVHELKKTLNLINVLKFGKTQEEAQKQFAKNYSKKLTQK</sequence>
<evidence type="ECO:0000256" key="7">
    <source>
        <dbReference type="ARBA" id="ARBA00022691"/>
    </source>
</evidence>
<dbReference type="Proteomes" id="UP000539032">
    <property type="component" value="Unassembled WGS sequence"/>
</dbReference>
<evidence type="ECO:0000256" key="11">
    <source>
        <dbReference type="ARBA" id="ARBA00023128"/>
    </source>
</evidence>
<dbReference type="GO" id="GO:0005654">
    <property type="term" value="C:nucleoplasm"/>
    <property type="evidence" value="ECO:0007669"/>
    <property type="project" value="TreeGrafter"/>
</dbReference>
<evidence type="ECO:0000256" key="12">
    <source>
        <dbReference type="ARBA" id="ARBA00029727"/>
    </source>
</evidence>
<evidence type="ECO:0000256" key="5">
    <source>
        <dbReference type="ARBA" id="ARBA00022603"/>
    </source>
</evidence>
<dbReference type="GO" id="GO:0070131">
    <property type="term" value="P:positive regulation of mitochondrial translation"/>
    <property type="evidence" value="ECO:0007669"/>
    <property type="project" value="TreeGrafter"/>
</dbReference>
<evidence type="ECO:0000256" key="1">
    <source>
        <dbReference type="ARBA" id="ARBA00004173"/>
    </source>
</evidence>
<protein>
    <recommendedName>
        <fullName evidence="4">tRNA methyltransferase 10 homolog C</fullName>
        <ecNumber evidence="2">2.1.1.218</ecNumber>
        <ecNumber evidence="3">2.1.1.221</ecNumber>
    </recommendedName>
    <alternativeName>
        <fullName evidence="14">Mitochondrial ribonuclease P protein 1</fullName>
    </alternativeName>
    <alternativeName>
        <fullName evidence="13">RNA (guanine-9-)-methyltransferase domain-containing protein 1</fullName>
    </alternativeName>
    <alternativeName>
        <fullName evidence="15">mRNA methyladenosine-N(1)-methyltransferase</fullName>
    </alternativeName>
    <alternativeName>
        <fullName evidence="16">tRNA (adenine(9)-N(1))-methyltransferase</fullName>
    </alternativeName>
    <alternativeName>
        <fullName evidence="12">tRNA (guanine(9)-N(1))-methyltransferase</fullName>
    </alternativeName>
</protein>
<accession>A0A7L4HJR2</accession>
<keyword evidence="5 22" id="KW-0489">Methyltransferase</keyword>
<organism evidence="22 23">
    <name type="scientific">Scopus umbretta</name>
    <name type="common">Hammerkop</name>
    <dbReference type="NCBI Taxonomy" id="33581"/>
    <lineage>
        <taxon>Eukaryota</taxon>
        <taxon>Metazoa</taxon>
        <taxon>Chordata</taxon>
        <taxon>Craniata</taxon>
        <taxon>Vertebrata</taxon>
        <taxon>Euteleostomi</taxon>
        <taxon>Archelosauria</taxon>
        <taxon>Archosauria</taxon>
        <taxon>Dinosauria</taxon>
        <taxon>Saurischia</taxon>
        <taxon>Theropoda</taxon>
        <taxon>Coelurosauria</taxon>
        <taxon>Aves</taxon>
        <taxon>Neognathae</taxon>
        <taxon>Neoaves</taxon>
        <taxon>Aequornithes</taxon>
        <taxon>Pelecaniformes</taxon>
        <taxon>Scopidae</taxon>
        <taxon>Scopus</taxon>
    </lineage>
</organism>
<dbReference type="InterPro" id="IPR007356">
    <property type="entry name" value="tRNA_m1G_MeTrfase_euk"/>
</dbReference>
<keyword evidence="10" id="KW-0175">Coiled coil</keyword>
<dbReference type="EC" id="2.1.1.218" evidence="2"/>
<dbReference type="GO" id="GO:0160106">
    <property type="term" value="F:tRNA (adenine(9)-N1)-methyltransferase activity"/>
    <property type="evidence" value="ECO:0007669"/>
    <property type="project" value="UniProtKB-EC"/>
</dbReference>
<evidence type="ECO:0000256" key="10">
    <source>
        <dbReference type="ARBA" id="ARBA00023054"/>
    </source>
</evidence>
<dbReference type="GO" id="GO:0000049">
    <property type="term" value="F:tRNA binding"/>
    <property type="evidence" value="ECO:0007669"/>
    <property type="project" value="TreeGrafter"/>
</dbReference>
<feature type="non-terminal residue" evidence="22">
    <location>
        <position position="415"/>
    </location>
</feature>
<reference evidence="22 23" key="1">
    <citation type="submission" date="2020-02" db="EMBL/GenBank/DDBJ databases">
        <title>Bird 10,000 Genomes (B10K) Project - Family phase.</title>
        <authorList>
            <person name="Zhang G."/>
        </authorList>
    </citation>
    <scope>NUCLEOTIDE SEQUENCE [LARGE SCALE GENOMIC DNA]</scope>
    <source>
        <strain evidence="22">B10K-DU-002-70</strain>
        <tissue evidence="22">Muscle</tissue>
    </source>
</reference>
<dbReference type="EC" id="2.1.1.221" evidence="3"/>
<evidence type="ECO:0000256" key="18">
    <source>
        <dbReference type="ARBA" id="ARBA00048434"/>
    </source>
</evidence>
<dbReference type="GO" id="GO:0005739">
    <property type="term" value="C:mitochondrion"/>
    <property type="evidence" value="ECO:0007669"/>
    <property type="project" value="UniProtKB-SubCell"/>
</dbReference>
<dbReference type="InterPro" id="IPR028564">
    <property type="entry name" value="MT_TRM10-typ"/>
</dbReference>
<dbReference type="EMBL" id="VZTL01009429">
    <property type="protein sequence ID" value="NXX53484.1"/>
    <property type="molecule type" value="Genomic_DNA"/>
</dbReference>
<evidence type="ECO:0000256" key="9">
    <source>
        <dbReference type="ARBA" id="ARBA00022946"/>
    </source>
</evidence>
<evidence type="ECO:0000256" key="8">
    <source>
        <dbReference type="ARBA" id="ARBA00022694"/>
    </source>
</evidence>
<evidence type="ECO:0000256" key="6">
    <source>
        <dbReference type="ARBA" id="ARBA00022679"/>
    </source>
</evidence>
<keyword evidence="23" id="KW-1185">Reference proteome</keyword>
<evidence type="ECO:0000256" key="16">
    <source>
        <dbReference type="ARBA" id="ARBA00033019"/>
    </source>
</evidence>
<evidence type="ECO:0000256" key="4">
    <source>
        <dbReference type="ARBA" id="ARBA00014681"/>
    </source>
</evidence>